<evidence type="ECO:0000313" key="4">
    <source>
        <dbReference type="EMBL" id="POY36618.1"/>
    </source>
</evidence>
<accession>A0A2S5A1Y8</accession>
<dbReference type="PANTHER" id="PTHR43351">
    <property type="entry name" value="L(+)-TARTRATE DEHYDRATASE SUBUNIT BETA"/>
    <property type="match status" value="1"/>
</dbReference>
<dbReference type="PANTHER" id="PTHR43351:SF2">
    <property type="entry name" value="L(+)-TARTRATE DEHYDRATASE SUBUNIT BETA-RELATED"/>
    <property type="match status" value="1"/>
</dbReference>
<proteinExistence type="inferred from homology"/>
<protein>
    <submittedName>
        <fullName evidence="4">Fumarate hydratase</fullName>
    </submittedName>
</protein>
<comment type="similarity">
    <text evidence="1">Belongs to the class-I fumarase family.</text>
</comment>
<dbReference type="Proteomes" id="UP000236893">
    <property type="component" value="Unassembled WGS sequence"/>
</dbReference>
<dbReference type="OrthoDB" id="9798978at2"/>
<dbReference type="SUPFAM" id="SSF117457">
    <property type="entry name" value="FumA C-terminal domain-like"/>
    <property type="match status" value="1"/>
</dbReference>
<dbReference type="InterPro" id="IPR036660">
    <property type="entry name" value="Fe-S_hydroAse_TtdB_cat_sf"/>
</dbReference>
<dbReference type="NCBIfam" id="NF005310">
    <property type="entry name" value="PRK06842.1"/>
    <property type="match status" value="1"/>
</dbReference>
<sequence length="186" mass="20093">MEENIQLTTPLSEETIKKLKAGDMVYISGVVYTARDAAHKRMCELLDQGEPMPFDFTGAAIYYAGPCPAKPGRSIGSVGPTTSGRMDLYAPRLMKEGLKVMIGKGLRNQEVIDAIVSTNGVYFAAIGGAAALMGQSVQSAEIVAFEDLGTEAVRRLVMENLPVIVAIDSQGRNIYDEGRKVYQQSL</sequence>
<name>A0A2S5A1Y8_9SPHI</name>
<dbReference type="EMBL" id="PQVF01000006">
    <property type="protein sequence ID" value="POY36618.1"/>
    <property type="molecule type" value="Genomic_DNA"/>
</dbReference>
<gene>
    <name evidence="4" type="ORF">C3K47_09595</name>
</gene>
<dbReference type="GO" id="GO:0016836">
    <property type="term" value="F:hydro-lyase activity"/>
    <property type="evidence" value="ECO:0007669"/>
    <property type="project" value="InterPro"/>
</dbReference>
<evidence type="ECO:0000256" key="1">
    <source>
        <dbReference type="ARBA" id="ARBA00008876"/>
    </source>
</evidence>
<feature type="domain" description="Fe-S hydro-lyase tartrate dehydratase beta-type catalytic" evidence="3">
    <location>
        <begin position="3"/>
        <end position="177"/>
    </location>
</feature>
<evidence type="ECO:0000313" key="5">
    <source>
        <dbReference type="Proteomes" id="UP000236893"/>
    </source>
</evidence>
<organism evidence="4 5">
    <name type="scientific">Solitalea longa</name>
    <dbReference type="NCBI Taxonomy" id="2079460"/>
    <lineage>
        <taxon>Bacteria</taxon>
        <taxon>Pseudomonadati</taxon>
        <taxon>Bacteroidota</taxon>
        <taxon>Sphingobacteriia</taxon>
        <taxon>Sphingobacteriales</taxon>
        <taxon>Sphingobacteriaceae</taxon>
        <taxon>Solitalea</taxon>
    </lineage>
</organism>
<reference evidence="4 5" key="1">
    <citation type="submission" date="2018-01" db="EMBL/GenBank/DDBJ databases">
        <authorList>
            <person name="Gaut B.S."/>
            <person name="Morton B.R."/>
            <person name="Clegg M.T."/>
            <person name="Duvall M.R."/>
        </authorList>
    </citation>
    <scope>NUCLEOTIDE SEQUENCE [LARGE SCALE GENOMIC DNA]</scope>
    <source>
        <strain evidence="4 5">HR-AV</strain>
    </source>
</reference>
<dbReference type="Gene3D" id="3.20.130.10">
    <property type="entry name" value="Fe-S hydro-lyase, tartrate dehydratase beta-type, catalytic domain"/>
    <property type="match status" value="1"/>
</dbReference>
<dbReference type="AlphaFoldDB" id="A0A2S5A1Y8"/>
<comment type="caution">
    <text evidence="4">The sequence shown here is derived from an EMBL/GenBank/DDBJ whole genome shotgun (WGS) entry which is preliminary data.</text>
</comment>
<evidence type="ECO:0000256" key="2">
    <source>
        <dbReference type="ARBA" id="ARBA00023239"/>
    </source>
</evidence>
<dbReference type="Pfam" id="PF05683">
    <property type="entry name" value="Fumerase_C"/>
    <property type="match status" value="1"/>
</dbReference>
<dbReference type="NCBIfam" id="TIGR00723">
    <property type="entry name" value="ttdB_fumA_fumB"/>
    <property type="match status" value="1"/>
</dbReference>
<dbReference type="InterPro" id="IPR004647">
    <property type="entry name" value="Fe-S_hydro-lyase_TtdB-typ_cat"/>
</dbReference>
<keyword evidence="2" id="KW-0456">Lyase</keyword>
<dbReference type="RefSeq" id="WP_103788921.1">
    <property type="nucleotide sequence ID" value="NZ_PQVF01000006.1"/>
</dbReference>
<evidence type="ECO:0000259" key="3">
    <source>
        <dbReference type="Pfam" id="PF05683"/>
    </source>
</evidence>
<keyword evidence="5" id="KW-1185">Reference proteome</keyword>